<accession>A0AAE0U061</accession>
<feature type="compositionally biased region" description="Low complexity" evidence="1">
    <location>
        <begin position="70"/>
        <end position="86"/>
    </location>
</feature>
<comment type="caution">
    <text evidence="3">The sequence shown here is derived from an EMBL/GenBank/DDBJ whole genome shotgun (WGS) entry which is preliminary data.</text>
</comment>
<gene>
    <name evidence="3" type="ORF">B0H63DRAFT_510472</name>
</gene>
<dbReference type="Proteomes" id="UP001285441">
    <property type="component" value="Unassembled WGS sequence"/>
</dbReference>
<name>A0AAE0U061_9PEZI</name>
<feature type="transmembrane region" description="Helical" evidence="2">
    <location>
        <begin position="142"/>
        <end position="165"/>
    </location>
</feature>
<dbReference type="EMBL" id="JAULSW010000004">
    <property type="protein sequence ID" value="KAK3385749.1"/>
    <property type="molecule type" value="Genomic_DNA"/>
</dbReference>
<evidence type="ECO:0000256" key="2">
    <source>
        <dbReference type="SAM" id="Phobius"/>
    </source>
</evidence>
<reference evidence="3" key="1">
    <citation type="journal article" date="2023" name="Mol. Phylogenet. Evol.">
        <title>Genome-scale phylogeny and comparative genomics of the fungal order Sordariales.</title>
        <authorList>
            <person name="Hensen N."/>
            <person name="Bonometti L."/>
            <person name="Westerberg I."/>
            <person name="Brannstrom I.O."/>
            <person name="Guillou S."/>
            <person name="Cros-Aarteil S."/>
            <person name="Calhoun S."/>
            <person name="Haridas S."/>
            <person name="Kuo A."/>
            <person name="Mondo S."/>
            <person name="Pangilinan J."/>
            <person name="Riley R."/>
            <person name="LaButti K."/>
            <person name="Andreopoulos B."/>
            <person name="Lipzen A."/>
            <person name="Chen C."/>
            <person name="Yan M."/>
            <person name="Daum C."/>
            <person name="Ng V."/>
            <person name="Clum A."/>
            <person name="Steindorff A."/>
            <person name="Ohm R.A."/>
            <person name="Martin F."/>
            <person name="Silar P."/>
            <person name="Natvig D.O."/>
            <person name="Lalanne C."/>
            <person name="Gautier V."/>
            <person name="Ament-Velasquez S.L."/>
            <person name="Kruys A."/>
            <person name="Hutchinson M.I."/>
            <person name="Powell A.J."/>
            <person name="Barry K."/>
            <person name="Miller A.N."/>
            <person name="Grigoriev I.V."/>
            <person name="Debuchy R."/>
            <person name="Gladieux P."/>
            <person name="Hiltunen Thoren M."/>
            <person name="Johannesson H."/>
        </authorList>
    </citation>
    <scope>NUCLEOTIDE SEQUENCE</scope>
    <source>
        <strain evidence="3">CBS 232.78</strain>
    </source>
</reference>
<sequence length="745" mass="80588">MAAHTDSGIPWHIPNTSSDDDQPFTSNSNVQRHEPNGDASQNVYSHNQADGRQTHEDIQFPGANSTLLTSSPYEQPQQSPQPQENPATASRWPTAPIELRTATAGTIFADVVAIIFSLPFLVLAVIIIRLDGTRVDERHQHYINAIFVAATSFPIVFASVVGRLTSQVARWKLERGSSVDSLEQWLGSRTVFSAIYTQIRLSSVNAAAAFIALMWVFSPLSTQSVQRALGMVLIIDEQDTEIQYFNTDVASNFSGWLAVSAGSAREASGAIALLDAFYVTLLLATDDNKAAPVDMWGYLKIPLLSSFRPNAASSSTDTGWSVVPFDGSASYSALAGLPLSSIPAENSTFSMESSYIDLSCYNISSTPGYNQTSIAKFGPNGNNTGLVNGTFTGSRVDYFQSGDETTTQSRAAATWWLAMDNFVDTIWEDGVFQSNRSGHWVFPSEYSSPAVFANETGIEASQATLLLGTTDKTERQTFASPTSETLAYCKVLQPYVESRVECISSSSSSFSDAAASRSRPSCKVVAQRPSQKPHAPSIITHLSFPNVFRGIAGNLPWATRVTAELSRADLSIYYLKNTSTKYMTQQTVAVPLTDIPSTIFSQRLSQLLNTYLLLSQTYDDITGRQALQYAHSTATNQQFAMVYAVTRGWAVVFLTGSLVLLACSVAGVVFAHLAVTPDILGSASAAVRDSCYVQLPYGAGALDGLQLAKALKGHPVQYGVIMGGQALGVSWKGFVARARRGGRYW</sequence>
<keyword evidence="2" id="KW-0472">Membrane</keyword>
<feature type="transmembrane region" description="Helical" evidence="2">
    <location>
        <begin position="649"/>
        <end position="675"/>
    </location>
</feature>
<feature type="region of interest" description="Disordered" evidence="1">
    <location>
        <begin position="1"/>
        <end position="91"/>
    </location>
</feature>
<feature type="transmembrane region" description="Helical" evidence="2">
    <location>
        <begin position="107"/>
        <end position="130"/>
    </location>
</feature>
<proteinExistence type="predicted"/>
<protein>
    <submittedName>
        <fullName evidence="3">Uncharacterized protein</fullName>
    </submittedName>
</protein>
<evidence type="ECO:0000256" key="1">
    <source>
        <dbReference type="SAM" id="MobiDB-lite"/>
    </source>
</evidence>
<dbReference type="AlphaFoldDB" id="A0AAE0U061"/>
<evidence type="ECO:0000313" key="4">
    <source>
        <dbReference type="Proteomes" id="UP001285441"/>
    </source>
</evidence>
<organism evidence="3 4">
    <name type="scientific">Podospora didyma</name>
    <dbReference type="NCBI Taxonomy" id="330526"/>
    <lineage>
        <taxon>Eukaryota</taxon>
        <taxon>Fungi</taxon>
        <taxon>Dikarya</taxon>
        <taxon>Ascomycota</taxon>
        <taxon>Pezizomycotina</taxon>
        <taxon>Sordariomycetes</taxon>
        <taxon>Sordariomycetidae</taxon>
        <taxon>Sordariales</taxon>
        <taxon>Podosporaceae</taxon>
        <taxon>Podospora</taxon>
    </lineage>
</organism>
<reference evidence="3" key="2">
    <citation type="submission" date="2023-06" db="EMBL/GenBank/DDBJ databases">
        <authorList>
            <consortium name="Lawrence Berkeley National Laboratory"/>
            <person name="Haridas S."/>
            <person name="Hensen N."/>
            <person name="Bonometti L."/>
            <person name="Westerberg I."/>
            <person name="Brannstrom I.O."/>
            <person name="Guillou S."/>
            <person name="Cros-Aarteil S."/>
            <person name="Calhoun S."/>
            <person name="Kuo A."/>
            <person name="Mondo S."/>
            <person name="Pangilinan J."/>
            <person name="Riley R."/>
            <person name="LaButti K."/>
            <person name="Andreopoulos B."/>
            <person name="Lipzen A."/>
            <person name="Chen C."/>
            <person name="Yanf M."/>
            <person name="Daum C."/>
            <person name="Ng V."/>
            <person name="Clum A."/>
            <person name="Steindorff A."/>
            <person name="Ohm R."/>
            <person name="Martin F."/>
            <person name="Silar P."/>
            <person name="Natvig D."/>
            <person name="Lalanne C."/>
            <person name="Gautier V."/>
            <person name="Ament-velasquez S.L."/>
            <person name="Kruys A."/>
            <person name="Hutchinson M.I."/>
            <person name="Powell A.J."/>
            <person name="Barry K."/>
            <person name="Miller A.N."/>
            <person name="Grigoriev I.V."/>
            <person name="Debuchy R."/>
            <person name="Gladieux P."/>
            <person name="Thoren M.H."/>
            <person name="Johannesson H."/>
        </authorList>
    </citation>
    <scope>NUCLEOTIDE SEQUENCE</scope>
    <source>
        <strain evidence="3">CBS 232.78</strain>
    </source>
</reference>
<keyword evidence="2" id="KW-0812">Transmembrane</keyword>
<evidence type="ECO:0000313" key="3">
    <source>
        <dbReference type="EMBL" id="KAK3385749.1"/>
    </source>
</evidence>
<feature type="transmembrane region" description="Helical" evidence="2">
    <location>
        <begin position="199"/>
        <end position="217"/>
    </location>
</feature>
<keyword evidence="2" id="KW-1133">Transmembrane helix</keyword>
<feature type="compositionally biased region" description="Polar residues" evidence="1">
    <location>
        <begin position="38"/>
        <end position="51"/>
    </location>
</feature>
<keyword evidence="4" id="KW-1185">Reference proteome</keyword>